<organism evidence="2">
    <name type="scientific">Arundo donax</name>
    <name type="common">Giant reed</name>
    <name type="synonym">Donax arundinaceus</name>
    <dbReference type="NCBI Taxonomy" id="35708"/>
    <lineage>
        <taxon>Eukaryota</taxon>
        <taxon>Viridiplantae</taxon>
        <taxon>Streptophyta</taxon>
        <taxon>Embryophyta</taxon>
        <taxon>Tracheophyta</taxon>
        <taxon>Spermatophyta</taxon>
        <taxon>Magnoliopsida</taxon>
        <taxon>Liliopsida</taxon>
        <taxon>Poales</taxon>
        <taxon>Poaceae</taxon>
        <taxon>PACMAD clade</taxon>
        <taxon>Arundinoideae</taxon>
        <taxon>Arundineae</taxon>
        <taxon>Arundo</taxon>
    </lineage>
</organism>
<reference evidence="2" key="2">
    <citation type="journal article" date="2015" name="Data Brief">
        <title>Shoot transcriptome of the giant reed, Arundo donax.</title>
        <authorList>
            <person name="Barrero R.A."/>
            <person name="Guerrero F.D."/>
            <person name="Moolhuijzen P."/>
            <person name="Goolsby J.A."/>
            <person name="Tidwell J."/>
            <person name="Bellgard S.E."/>
            <person name="Bellgard M.I."/>
        </authorList>
    </citation>
    <scope>NUCLEOTIDE SEQUENCE</scope>
    <source>
        <tissue evidence="2">Shoot tissue taken approximately 20 cm above the soil surface</tissue>
    </source>
</reference>
<feature type="signal peptide" evidence="1">
    <location>
        <begin position="1"/>
        <end position="23"/>
    </location>
</feature>
<sequence>MPFFNFMLYCAEFFSLPLFSILAGRLGSHNNQLHYQMHVFACMPVKFANYLT</sequence>
<dbReference type="EMBL" id="GBRH01226780">
    <property type="protein sequence ID" value="JAD71115.1"/>
    <property type="molecule type" value="Transcribed_RNA"/>
</dbReference>
<dbReference type="AlphaFoldDB" id="A0A0A9CCM7"/>
<reference evidence="2" key="1">
    <citation type="submission" date="2014-09" db="EMBL/GenBank/DDBJ databases">
        <authorList>
            <person name="Magalhaes I.L.F."/>
            <person name="Oliveira U."/>
            <person name="Santos F.R."/>
            <person name="Vidigal T.H.D.A."/>
            <person name="Brescovit A.D."/>
            <person name="Santos A.J."/>
        </authorList>
    </citation>
    <scope>NUCLEOTIDE SEQUENCE</scope>
    <source>
        <tissue evidence="2">Shoot tissue taken approximately 20 cm above the soil surface</tissue>
    </source>
</reference>
<keyword evidence="1" id="KW-0732">Signal</keyword>
<evidence type="ECO:0000313" key="2">
    <source>
        <dbReference type="EMBL" id="JAD71115.1"/>
    </source>
</evidence>
<proteinExistence type="predicted"/>
<accession>A0A0A9CCM7</accession>
<feature type="chain" id="PRO_5002060766" evidence="1">
    <location>
        <begin position="24"/>
        <end position="52"/>
    </location>
</feature>
<protein>
    <submittedName>
        <fullName evidence="2">Uncharacterized protein</fullName>
    </submittedName>
</protein>
<evidence type="ECO:0000256" key="1">
    <source>
        <dbReference type="SAM" id="SignalP"/>
    </source>
</evidence>
<name>A0A0A9CCM7_ARUDO</name>